<dbReference type="InterPro" id="IPR004753">
    <property type="entry name" value="MreB"/>
</dbReference>
<feature type="binding site" evidence="6">
    <location>
        <begin position="287"/>
        <end position="290"/>
    </location>
    <ligand>
        <name>ATP</name>
        <dbReference type="ChEBI" id="CHEBI:30616"/>
    </ligand>
</feature>
<dbReference type="PANTHER" id="PTHR42749">
    <property type="entry name" value="CELL SHAPE-DETERMINING PROTEIN MREB"/>
    <property type="match status" value="1"/>
</dbReference>
<evidence type="ECO:0000313" key="8">
    <source>
        <dbReference type="Proteomes" id="UP000031189"/>
    </source>
</evidence>
<feature type="binding site" evidence="6">
    <location>
        <begin position="12"/>
        <end position="14"/>
    </location>
    <ligand>
        <name>ATP</name>
        <dbReference type="ChEBI" id="CHEBI:30616"/>
    </ligand>
</feature>
<evidence type="ECO:0000256" key="5">
    <source>
        <dbReference type="ARBA" id="ARBA00023458"/>
    </source>
</evidence>
<proteinExistence type="inferred from homology"/>
<dbReference type="Proteomes" id="UP000031189">
    <property type="component" value="Unassembled WGS sequence"/>
</dbReference>
<dbReference type="GO" id="GO:0005737">
    <property type="term" value="C:cytoplasm"/>
    <property type="evidence" value="ECO:0007669"/>
    <property type="project" value="UniProtKB-SubCell"/>
</dbReference>
<feature type="binding site" evidence="6">
    <location>
        <begin position="159"/>
        <end position="161"/>
    </location>
    <ligand>
        <name>ATP</name>
        <dbReference type="ChEBI" id="CHEBI:30616"/>
    </ligand>
</feature>
<dbReference type="PANTHER" id="PTHR42749:SF1">
    <property type="entry name" value="CELL SHAPE-DETERMINING PROTEIN MREB"/>
    <property type="match status" value="1"/>
</dbReference>
<comment type="similarity">
    <text evidence="5 6">Belongs to the FtsA/MreB family.</text>
</comment>
<gene>
    <name evidence="6" type="primary">mreB</name>
    <name evidence="7" type="ORF">QX51_18660</name>
</gene>
<keyword evidence="2 6" id="KW-0547">Nucleotide-binding</keyword>
<dbReference type="Gene3D" id="3.30.420.40">
    <property type="match status" value="2"/>
</dbReference>
<dbReference type="EMBL" id="JWHR01000161">
    <property type="protein sequence ID" value="KHS55602.1"/>
    <property type="molecule type" value="Genomic_DNA"/>
</dbReference>
<dbReference type="SUPFAM" id="SSF53067">
    <property type="entry name" value="Actin-like ATPase domain"/>
    <property type="match status" value="2"/>
</dbReference>
<name>A0A0B3VZV1_9FIRM</name>
<dbReference type="RefSeq" id="WP_039681406.1">
    <property type="nucleotide sequence ID" value="NZ_JAWGXO010000017.1"/>
</dbReference>
<dbReference type="CDD" id="cd10225">
    <property type="entry name" value="ASKHA_NBD_MreB-like"/>
    <property type="match status" value="1"/>
</dbReference>
<dbReference type="AlphaFoldDB" id="A0A0B3VZV1"/>
<organism evidence="7 8">
    <name type="scientific">Terrisporobacter othiniensis</name>
    <dbReference type="NCBI Taxonomy" id="1577792"/>
    <lineage>
        <taxon>Bacteria</taxon>
        <taxon>Bacillati</taxon>
        <taxon>Bacillota</taxon>
        <taxon>Clostridia</taxon>
        <taxon>Peptostreptococcales</taxon>
        <taxon>Peptostreptococcaceae</taxon>
        <taxon>Terrisporobacter</taxon>
    </lineage>
</organism>
<sequence length="342" mass="36333">MAGADIGIDLGTANVLVYVDGKGIVLEEPSVVAIEKNTNTVLAVGNEARKMIGRTPANIVAIKPLKDGVISDYEATEKMLKYFTEKIVEKKGFRRLVMPRIMVCVPTGVTEVEKRAVEEATREAGAREVYIIEEPIAAAIGAGMDISLPNGNMVIDIGGGTTDIAVISLGGAVVSDSIKVGGDKFDAAIVAYIKKKHNLLIGERSAEKLKMEIGTAMKDSEEKLMKISGRNIIKGLPETIEVSSEEIAEALEECIKQIVATTRVVLEKIPPELAADISTSGIVMTGGGALLKNLDKRIEEATGINVIVADDPLSCVARGTGSSLSTLDLLETGGTFKRRNKK</sequence>
<evidence type="ECO:0000256" key="4">
    <source>
        <dbReference type="ARBA" id="ARBA00022960"/>
    </source>
</evidence>
<dbReference type="PRINTS" id="PR01652">
    <property type="entry name" value="SHAPEPROTEIN"/>
</dbReference>
<evidence type="ECO:0000256" key="6">
    <source>
        <dbReference type="HAMAP-Rule" id="MF_02207"/>
    </source>
</evidence>
<keyword evidence="1 6" id="KW-0963">Cytoplasm</keyword>
<reference evidence="7 8" key="1">
    <citation type="submission" date="2014-12" db="EMBL/GenBank/DDBJ databases">
        <title>Draft genome sequence of Terrisporobacter sp. 08-306576, isolated from the blood culture of a bacteremia patient.</title>
        <authorList>
            <person name="Lund L.C."/>
            <person name="Sydenham T.V."/>
            <person name="Hogh S.V."/>
            <person name="Skov M.N."/>
            <person name="Kemp M."/>
            <person name="Justesen U.S."/>
        </authorList>
    </citation>
    <scope>NUCLEOTIDE SEQUENCE [LARGE SCALE GENOMIC DNA]</scope>
    <source>
        <strain evidence="7 8">08-306576</strain>
    </source>
</reference>
<keyword evidence="8" id="KW-1185">Reference proteome</keyword>
<comment type="subcellular location">
    <subcellularLocation>
        <location evidence="6">Cytoplasm</location>
    </subcellularLocation>
    <text evidence="6">Membrane-associated.</text>
</comment>
<dbReference type="OrthoDB" id="9768127at2"/>
<dbReference type="Pfam" id="PF06723">
    <property type="entry name" value="MreB_Mbl"/>
    <property type="match status" value="1"/>
</dbReference>
<dbReference type="NCBIfam" id="TIGR00904">
    <property type="entry name" value="mreB"/>
    <property type="match status" value="1"/>
</dbReference>
<evidence type="ECO:0000313" key="7">
    <source>
        <dbReference type="EMBL" id="KHS55602.1"/>
    </source>
</evidence>
<evidence type="ECO:0000256" key="2">
    <source>
        <dbReference type="ARBA" id="ARBA00022741"/>
    </source>
</evidence>
<dbReference type="GO" id="GO:0008360">
    <property type="term" value="P:regulation of cell shape"/>
    <property type="evidence" value="ECO:0007669"/>
    <property type="project" value="UniProtKB-UniRule"/>
</dbReference>
<dbReference type="InterPro" id="IPR056546">
    <property type="entry name" value="MreB_MamK-like"/>
</dbReference>
<accession>A0A0B3VZV1</accession>
<dbReference type="GO" id="GO:0005524">
    <property type="term" value="F:ATP binding"/>
    <property type="evidence" value="ECO:0007669"/>
    <property type="project" value="UniProtKB-KW"/>
</dbReference>
<protein>
    <recommendedName>
        <fullName evidence="6">Cell shape-determining protein MreB</fullName>
    </recommendedName>
</protein>
<evidence type="ECO:0000256" key="1">
    <source>
        <dbReference type="ARBA" id="ARBA00022490"/>
    </source>
</evidence>
<keyword evidence="4 6" id="KW-0133">Cell shape</keyword>
<comment type="subunit">
    <text evidence="6">Forms polymers.</text>
</comment>
<dbReference type="STRING" id="1577792.QX51_18660"/>
<dbReference type="NCBIfam" id="NF010539">
    <property type="entry name" value="PRK13927.1"/>
    <property type="match status" value="1"/>
</dbReference>
<keyword evidence="3 6" id="KW-0067">ATP-binding</keyword>
<comment type="function">
    <text evidence="6">Forms membrane-associated dynamic filaments that are essential for cell shape determination. Acts by regulating cell wall synthesis and cell elongation, and thus cell shape. A feedback loop between cell geometry and MreB localization may maintain elongated cell shape by targeting cell wall growth to regions of negative cell wall curvature.</text>
</comment>
<dbReference type="InterPro" id="IPR043129">
    <property type="entry name" value="ATPase_NBD"/>
</dbReference>
<feature type="binding site" evidence="6">
    <location>
        <begin position="207"/>
        <end position="210"/>
    </location>
    <ligand>
        <name>ATP</name>
        <dbReference type="ChEBI" id="CHEBI:30616"/>
    </ligand>
</feature>
<evidence type="ECO:0000256" key="3">
    <source>
        <dbReference type="ARBA" id="ARBA00022840"/>
    </source>
</evidence>
<dbReference type="GO" id="GO:0000902">
    <property type="term" value="P:cell morphogenesis"/>
    <property type="evidence" value="ECO:0007669"/>
    <property type="project" value="InterPro"/>
</dbReference>
<dbReference type="HAMAP" id="MF_02207">
    <property type="entry name" value="MreB"/>
    <property type="match status" value="1"/>
</dbReference>
<comment type="caution">
    <text evidence="7">The sequence shown here is derived from an EMBL/GenBank/DDBJ whole genome shotgun (WGS) entry which is preliminary data.</text>
</comment>